<dbReference type="AlphaFoldDB" id="A0A4R1HM04"/>
<keyword evidence="1" id="KW-0560">Oxidoreductase</keyword>
<dbReference type="Proteomes" id="UP000295560">
    <property type="component" value="Unassembled WGS sequence"/>
</dbReference>
<evidence type="ECO:0000313" key="3">
    <source>
        <dbReference type="EMBL" id="TCK22141.1"/>
    </source>
</evidence>
<dbReference type="Pfam" id="PF00296">
    <property type="entry name" value="Bac_luciferase"/>
    <property type="match status" value="1"/>
</dbReference>
<organism evidence="3 4">
    <name type="scientific">Pseudonocardia endophytica</name>
    <dbReference type="NCBI Taxonomy" id="401976"/>
    <lineage>
        <taxon>Bacteria</taxon>
        <taxon>Bacillati</taxon>
        <taxon>Actinomycetota</taxon>
        <taxon>Actinomycetes</taxon>
        <taxon>Pseudonocardiales</taxon>
        <taxon>Pseudonocardiaceae</taxon>
        <taxon>Pseudonocardia</taxon>
    </lineage>
</organism>
<dbReference type="EMBL" id="SMFZ01000002">
    <property type="protein sequence ID" value="TCK22141.1"/>
    <property type="molecule type" value="Genomic_DNA"/>
</dbReference>
<dbReference type="Gene3D" id="3.20.20.30">
    <property type="entry name" value="Luciferase-like domain"/>
    <property type="match status" value="1"/>
</dbReference>
<dbReference type="PANTHER" id="PTHR43244">
    <property type="match status" value="1"/>
</dbReference>
<dbReference type="GO" id="GO:0016705">
    <property type="term" value="F:oxidoreductase activity, acting on paired donors, with incorporation or reduction of molecular oxygen"/>
    <property type="evidence" value="ECO:0007669"/>
    <property type="project" value="InterPro"/>
</dbReference>
<keyword evidence="4" id="KW-1185">Reference proteome</keyword>
<feature type="domain" description="Luciferase-like" evidence="2">
    <location>
        <begin position="11"/>
        <end position="273"/>
    </location>
</feature>
<dbReference type="OrthoDB" id="7054907at2"/>
<dbReference type="InterPro" id="IPR036661">
    <property type="entry name" value="Luciferase-like_sf"/>
</dbReference>
<dbReference type="RefSeq" id="WP_132430801.1">
    <property type="nucleotide sequence ID" value="NZ_SMFZ01000002.1"/>
</dbReference>
<dbReference type="InterPro" id="IPR011251">
    <property type="entry name" value="Luciferase-like_dom"/>
</dbReference>
<dbReference type="SUPFAM" id="SSF51679">
    <property type="entry name" value="Bacterial luciferase-like"/>
    <property type="match status" value="1"/>
</dbReference>
<accession>A0A4R1HM04</accession>
<dbReference type="CDD" id="cd01097">
    <property type="entry name" value="Tetrahydromethanopterin_reductase"/>
    <property type="match status" value="1"/>
</dbReference>
<comment type="caution">
    <text evidence="3">The sequence shown here is derived from an EMBL/GenBank/DDBJ whole genome shotgun (WGS) entry which is preliminary data.</text>
</comment>
<dbReference type="PANTHER" id="PTHR43244:SF1">
    <property type="entry name" value="5,10-METHYLENETETRAHYDROMETHANOPTERIN REDUCTASE"/>
    <property type="match status" value="1"/>
</dbReference>
<dbReference type="InterPro" id="IPR019910">
    <property type="entry name" value="Lucif-like_OxRdtase_MSMEG_4879"/>
</dbReference>
<gene>
    <name evidence="3" type="ORF">EV378_6140</name>
</gene>
<proteinExistence type="predicted"/>
<evidence type="ECO:0000256" key="1">
    <source>
        <dbReference type="ARBA" id="ARBA00023002"/>
    </source>
</evidence>
<sequence>MRIGLSIAGGRPLPDVLTAIEDAGAAGYAHVWPNETGSWDPLTVLSALGGRAPDVELGTAVVATFPRHPLALAAQVLTTQAATGGRLTLGLGTSHPWVVESRYGLRWDRPADRVREFLDVLTPALRGEDVDVAGTTVGARGGVDAPGVEPPPVLLAAHGPRMLALAGERTAGVITLWARPEYVADFVVPGVDAGRAVGSPPARIVVGLNAAVTADPDTLLADAAEHFALGSTMPSYRGTLDRQGAGGIEDMIVAGDEETVVAQVRRHADAGVTDLILFPTGSPAERERTVALFGGLVPATRPHVRRPAGPTVSS</sequence>
<evidence type="ECO:0000259" key="2">
    <source>
        <dbReference type="Pfam" id="PF00296"/>
    </source>
</evidence>
<name>A0A4R1HM04_PSEEN</name>
<dbReference type="InterPro" id="IPR050564">
    <property type="entry name" value="F420-G6PD/mer"/>
</dbReference>
<dbReference type="NCBIfam" id="TIGR03564">
    <property type="entry name" value="F420_MSMEG_4879"/>
    <property type="match status" value="1"/>
</dbReference>
<evidence type="ECO:0000313" key="4">
    <source>
        <dbReference type="Proteomes" id="UP000295560"/>
    </source>
</evidence>
<reference evidence="3 4" key="1">
    <citation type="submission" date="2019-03" db="EMBL/GenBank/DDBJ databases">
        <title>Sequencing the genomes of 1000 actinobacteria strains.</title>
        <authorList>
            <person name="Klenk H.-P."/>
        </authorList>
    </citation>
    <scope>NUCLEOTIDE SEQUENCE [LARGE SCALE GENOMIC DNA]</scope>
    <source>
        <strain evidence="3 4">DSM 44969</strain>
    </source>
</reference>
<protein>
    <submittedName>
        <fullName evidence="3">F420-dependent oxidoreductase-like protein</fullName>
    </submittedName>
</protein>